<reference evidence="3 5" key="1">
    <citation type="journal article" date="2014" name="Genome Announc.">
        <title>Complete Genome Sequence of the Model Rhizosphere Strain Azospirillum brasilense Az39, Successfully Applied in Agriculture.</title>
        <authorList>
            <person name="Rivera D."/>
            <person name="Revale S."/>
            <person name="Molina R."/>
            <person name="Gualpa J."/>
            <person name="Puente M."/>
            <person name="Maroniche G."/>
            <person name="Paris G."/>
            <person name="Baker D."/>
            <person name="Clavijo B."/>
            <person name="McLay K."/>
            <person name="Spaepen S."/>
            <person name="Perticari A."/>
            <person name="Vazquez M."/>
            <person name="Wisniewski-Dye F."/>
            <person name="Watkins C."/>
            <person name="Martinez-Abarca F."/>
            <person name="Vanderleyden J."/>
            <person name="Cassan F."/>
        </authorList>
    </citation>
    <scope>NUCLEOTIDE SEQUENCE [LARGE SCALE GENOMIC DNA]</scope>
    <source>
        <strain evidence="3 5">Az39</strain>
        <plasmid evidence="3">AbAZ39_p1</plasmid>
    </source>
</reference>
<comment type="similarity">
    <text evidence="1">Belongs to the universal stress protein A family.</text>
</comment>
<evidence type="ECO:0000256" key="1">
    <source>
        <dbReference type="ARBA" id="ARBA00008791"/>
    </source>
</evidence>
<dbReference type="OrthoDB" id="9804721at2"/>
<feature type="domain" description="UspA" evidence="2">
    <location>
        <begin position="151"/>
        <end position="273"/>
    </location>
</feature>
<evidence type="ECO:0000313" key="3">
    <source>
        <dbReference type="EMBL" id="AIB13798.1"/>
    </source>
</evidence>
<dbReference type="EMBL" id="CP007794">
    <property type="protein sequence ID" value="AIB13798.1"/>
    <property type="molecule type" value="Genomic_DNA"/>
</dbReference>
<dbReference type="Pfam" id="PF00582">
    <property type="entry name" value="Usp"/>
    <property type="match status" value="1"/>
</dbReference>
<accession>A0A2K1G6M3</accession>
<dbReference type="Proteomes" id="UP000027186">
    <property type="component" value="Plasmid AbAZ39_p1"/>
</dbReference>
<dbReference type="Proteomes" id="UP000236268">
    <property type="component" value="Unassembled WGS sequence"/>
</dbReference>
<dbReference type="RefSeq" id="WP_040134165.1">
    <property type="nucleotide sequence ID" value="NZ_CP007794.1"/>
</dbReference>
<dbReference type="CDD" id="cd00293">
    <property type="entry name" value="USP-like"/>
    <property type="match status" value="1"/>
</dbReference>
<geneLocation type="plasmid" evidence="4">
    <name>p1unnanmed</name>
</geneLocation>
<dbReference type="EMBL" id="POWG01000002">
    <property type="protein sequence ID" value="PNR00444.1"/>
    <property type="molecule type" value="Genomic_DNA"/>
</dbReference>
<dbReference type="SUPFAM" id="SSF52402">
    <property type="entry name" value="Adenine nucleotide alpha hydrolases-like"/>
    <property type="match status" value="2"/>
</dbReference>
<dbReference type="InterPro" id="IPR006015">
    <property type="entry name" value="Universal_stress_UspA"/>
</dbReference>
<evidence type="ECO:0000313" key="6">
    <source>
        <dbReference type="Proteomes" id="UP000236268"/>
    </source>
</evidence>
<reference evidence="4 6" key="2">
    <citation type="submission" date="2018-01" db="EMBL/GenBank/DDBJ databases">
        <title>Whole genome sequence of Azospirillum brasilense REC3 isolated from strawberry roots.</title>
        <authorList>
            <person name="Fontana C.A."/>
            <person name="Salazar S.M."/>
            <person name="Bassi D."/>
            <person name="Puglisi E."/>
            <person name="Lovaisa N.C."/>
            <person name="Toffoli L.M."/>
            <person name="Pedraza R."/>
            <person name="Cocconcelli P.S."/>
        </authorList>
    </citation>
    <scope>NUCLEOTIDE SEQUENCE [LARGE SCALE GENOMIC DNA]</scope>
    <source>
        <strain evidence="4 6">REC3</strain>
        <plasmid evidence="4">p1unnanmed</plasmid>
    </source>
</reference>
<evidence type="ECO:0000259" key="2">
    <source>
        <dbReference type="Pfam" id="PF00582"/>
    </source>
</evidence>
<proteinExistence type="inferred from homology"/>
<dbReference type="AlphaFoldDB" id="A0A060DRI4"/>
<dbReference type="KEGG" id="abq:ABAZ39_17825"/>
<evidence type="ECO:0000313" key="5">
    <source>
        <dbReference type="Proteomes" id="UP000027186"/>
    </source>
</evidence>
<dbReference type="Gene3D" id="3.40.50.12370">
    <property type="match status" value="1"/>
</dbReference>
<dbReference type="PRINTS" id="PR01438">
    <property type="entry name" value="UNVRSLSTRESS"/>
</dbReference>
<organism evidence="3 5">
    <name type="scientific">Azospirillum argentinense</name>
    <dbReference type="NCBI Taxonomy" id="2970906"/>
    <lineage>
        <taxon>Bacteria</taxon>
        <taxon>Pseudomonadati</taxon>
        <taxon>Pseudomonadota</taxon>
        <taxon>Alphaproteobacteria</taxon>
        <taxon>Rhodospirillales</taxon>
        <taxon>Azospirillaceae</taxon>
        <taxon>Azospirillum</taxon>
    </lineage>
</organism>
<evidence type="ECO:0000313" key="4">
    <source>
        <dbReference type="EMBL" id="PNR00444.1"/>
    </source>
</evidence>
<gene>
    <name evidence="3" type="ORF">ABAZ39_17825</name>
    <name evidence="4" type="ORF">C1S70_03330</name>
</gene>
<protein>
    <submittedName>
        <fullName evidence="3">Universal stress protein UspA</fullName>
    </submittedName>
</protein>
<accession>A0A060DRI4</accession>
<name>A0A060DRI4_9PROT</name>
<geneLocation type="plasmid" evidence="3 5">
    <name>AbAZ39_p1</name>
</geneLocation>
<keyword evidence="3" id="KW-0614">Plasmid</keyword>
<dbReference type="InterPro" id="IPR006016">
    <property type="entry name" value="UspA"/>
</dbReference>
<sequence length="275" mass="29591">MAYKHILVHLDSGPQVETRLDAAIALSKTSGAFLRGLFAQPDRSATSVIARRSSDHLEQAAARSEAMFRDKLQASGLRGQWHGLTHGEHNHVIREVIIWSRFADLTVLGQFDRSAPADGVAPEELNEQVVLNSGRPVLVLPFAGTFPVIGKRVAVAWNAEREAARALSDAMPFLQAADEVTVITVLTQAAPPAGTEPQRIGLLDHLALHGVTADQTHFTVTDIGAMDALLARSIDSGADLLVMGAHGHYGFPFLHRGGGTRHVLRTCPVPLLLSH</sequence>